<name>A0A0G1L3F4_9BACT</name>
<organism evidence="1 2">
    <name type="scientific">Candidatus Yanofskybacteria bacterium GW2011_GWB1_45_11</name>
    <dbReference type="NCBI Taxonomy" id="1619026"/>
    <lineage>
        <taxon>Bacteria</taxon>
        <taxon>Candidatus Yanofskyibacteriota</taxon>
    </lineage>
</organism>
<evidence type="ECO:0000313" key="1">
    <source>
        <dbReference type="EMBL" id="KKT90491.1"/>
    </source>
</evidence>
<evidence type="ECO:0000313" key="2">
    <source>
        <dbReference type="Proteomes" id="UP000034368"/>
    </source>
</evidence>
<proteinExistence type="predicted"/>
<accession>A0A0G1L3F4</accession>
<dbReference type="Proteomes" id="UP000034368">
    <property type="component" value="Unassembled WGS sequence"/>
</dbReference>
<protein>
    <submittedName>
        <fullName evidence="1">Uncharacterized protein</fullName>
    </submittedName>
</protein>
<reference evidence="1 2" key="1">
    <citation type="journal article" date="2015" name="Nature">
        <title>rRNA introns, odd ribosomes, and small enigmatic genomes across a large radiation of phyla.</title>
        <authorList>
            <person name="Brown C.T."/>
            <person name="Hug L.A."/>
            <person name="Thomas B.C."/>
            <person name="Sharon I."/>
            <person name="Castelle C.J."/>
            <person name="Singh A."/>
            <person name="Wilkins M.J."/>
            <person name="Williams K.H."/>
            <person name="Banfield J.F."/>
        </authorList>
    </citation>
    <scope>NUCLEOTIDE SEQUENCE [LARGE SCALE GENOMIC DNA]</scope>
</reference>
<dbReference type="Gene3D" id="3.40.50.450">
    <property type="match status" value="1"/>
</dbReference>
<comment type="caution">
    <text evidence="1">The sequence shown here is derived from an EMBL/GenBank/DDBJ whole genome shotgun (WGS) entry which is preliminary data.</text>
</comment>
<sequence>MKIYIMCSLTNGHDNAFLCRLVTELESRGHVVTNSHVAETDYAFAFCRNANIALNLIDRPEYAYLVRDKDYYWLDQSEVILGWFIEGSAGACMEFEHARLLHDLQIHGLLRTTSSFARRIAMFFLNNNGKRSHILHAIHPGEWDFISHHFVDLKEDALKLAIGIIEELES</sequence>
<gene>
    <name evidence="1" type="ORF">UW90_C0001G0079</name>
</gene>
<dbReference type="AlphaFoldDB" id="A0A0G1L3F4"/>
<dbReference type="EMBL" id="LCKD01000001">
    <property type="protein sequence ID" value="KKT90491.1"/>
    <property type="molecule type" value="Genomic_DNA"/>
</dbReference>